<comment type="caution">
    <text evidence="2">The sequence shown here is derived from an EMBL/GenBank/DDBJ whole genome shotgun (WGS) entry which is preliminary data.</text>
</comment>
<keyword evidence="3" id="KW-1185">Reference proteome</keyword>
<protein>
    <submittedName>
        <fullName evidence="2">Uncharacterized protein</fullName>
    </submittedName>
</protein>
<reference evidence="2" key="1">
    <citation type="journal article" date="2020" name="Fungal Divers.">
        <title>Resolving the Mortierellaceae phylogeny through synthesis of multi-gene phylogenetics and phylogenomics.</title>
        <authorList>
            <person name="Vandepol N."/>
            <person name="Liber J."/>
            <person name="Desiro A."/>
            <person name="Na H."/>
            <person name="Kennedy M."/>
            <person name="Barry K."/>
            <person name="Grigoriev I.V."/>
            <person name="Miller A.N."/>
            <person name="O'Donnell K."/>
            <person name="Stajich J.E."/>
            <person name="Bonito G."/>
        </authorList>
    </citation>
    <scope>NUCLEOTIDE SEQUENCE</scope>
    <source>
        <strain evidence="2">NRRL 2769</strain>
    </source>
</reference>
<proteinExistence type="predicted"/>
<feature type="compositionally biased region" description="Polar residues" evidence="1">
    <location>
        <begin position="111"/>
        <end position="122"/>
    </location>
</feature>
<dbReference type="EMBL" id="JAAAID010001391">
    <property type="protein sequence ID" value="KAG0010199.1"/>
    <property type="molecule type" value="Genomic_DNA"/>
</dbReference>
<feature type="region of interest" description="Disordered" evidence="1">
    <location>
        <begin position="1"/>
        <end position="128"/>
    </location>
</feature>
<feature type="compositionally biased region" description="Basic and acidic residues" evidence="1">
    <location>
        <begin position="76"/>
        <end position="110"/>
    </location>
</feature>
<dbReference type="OrthoDB" id="2414611at2759"/>
<dbReference type="Proteomes" id="UP000703661">
    <property type="component" value="Unassembled WGS sequence"/>
</dbReference>
<feature type="compositionally biased region" description="Basic and acidic residues" evidence="1">
    <location>
        <begin position="32"/>
        <end position="43"/>
    </location>
</feature>
<name>A0A9P6MRG7_9FUNG</name>
<gene>
    <name evidence="2" type="ORF">BGZ80_001691</name>
</gene>
<organism evidence="2 3">
    <name type="scientific">Entomortierella chlamydospora</name>
    <dbReference type="NCBI Taxonomy" id="101097"/>
    <lineage>
        <taxon>Eukaryota</taxon>
        <taxon>Fungi</taxon>
        <taxon>Fungi incertae sedis</taxon>
        <taxon>Mucoromycota</taxon>
        <taxon>Mortierellomycotina</taxon>
        <taxon>Mortierellomycetes</taxon>
        <taxon>Mortierellales</taxon>
        <taxon>Mortierellaceae</taxon>
        <taxon>Entomortierella</taxon>
    </lineage>
</organism>
<evidence type="ECO:0000256" key="1">
    <source>
        <dbReference type="SAM" id="MobiDB-lite"/>
    </source>
</evidence>
<sequence length="128" mass="14092">MSNTQSNKSDTPHRPGSTIHSTHACLETFDQATREQREHEIAQEKMNSAMSSTNTTNTTTSATNASSLLSNSGDPDVWHHPGSEKEANTAVQLDRDLRQSRRMSDSDRQKASGNTRSASWTTGLPYVE</sequence>
<dbReference type="AlphaFoldDB" id="A0A9P6MRG7"/>
<evidence type="ECO:0000313" key="3">
    <source>
        <dbReference type="Proteomes" id="UP000703661"/>
    </source>
</evidence>
<evidence type="ECO:0000313" key="2">
    <source>
        <dbReference type="EMBL" id="KAG0010199.1"/>
    </source>
</evidence>
<feature type="compositionally biased region" description="Low complexity" evidence="1">
    <location>
        <begin position="46"/>
        <end position="72"/>
    </location>
</feature>
<accession>A0A9P6MRG7</accession>